<evidence type="ECO:0000256" key="5">
    <source>
        <dbReference type="SAM" id="Phobius"/>
    </source>
</evidence>
<feature type="transmembrane region" description="Helical" evidence="5">
    <location>
        <begin position="470"/>
        <end position="492"/>
    </location>
</feature>
<name>A0A9D2NYH6_9FIRM</name>
<evidence type="ECO:0000256" key="1">
    <source>
        <dbReference type="ARBA" id="ARBA00004141"/>
    </source>
</evidence>
<comment type="caution">
    <text evidence="7">The sequence shown here is derived from an EMBL/GenBank/DDBJ whole genome shotgun (WGS) entry which is preliminary data.</text>
</comment>
<proteinExistence type="predicted"/>
<evidence type="ECO:0000259" key="6">
    <source>
        <dbReference type="Pfam" id="PF13515"/>
    </source>
</evidence>
<reference evidence="7" key="1">
    <citation type="journal article" date="2021" name="PeerJ">
        <title>Extensive microbial diversity within the chicken gut microbiome revealed by metagenomics and culture.</title>
        <authorList>
            <person name="Gilroy R."/>
            <person name="Ravi A."/>
            <person name="Getino M."/>
            <person name="Pursley I."/>
            <person name="Horton D.L."/>
            <person name="Alikhan N.F."/>
            <person name="Baker D."/>
            <person name="Gharbi K."/>
            <person name="Hall N."/>
            <person name="Watson M."/>
            <person name="Adriaenssens E.M."/>
            <person name="Foster-Nyarko E."/>
            <person name="Jarju S."/>
            <person name="Secka A."/>
            <person name="Antonio M."/>
            <person name="Oren A."/>
            <person name="Chaudhuri R.R."/>
            <person name="La Ragione R."/>
            <person name="Hildebrand F."/>
            <person name="Pallen M.J."/>
        </authorList>
    </citation>
    <scope>NUCLEOTIDE SEQUENCE</scope>
    <source>
        <strain evidence="7">CHK186-1790</strain>
    </source>
</reference>
<gene>
    <name evidence="7" type="ORF">H9701_01140</name>
</gene>
<dbReference type="Proteomes" id="UP000823882">
    <property type="component" value="Unassembled WGS sequence"/>
</dbReference>
<keyword evidence="4 5" id="KW-0472">Membrane</keyword>
<dbReference type="EMBL" id="DWWJ01000021">
    <property type="protein sequence ID" value="HJC40144.1"/>
    <property type="molecule type" value="Genomic_DNA"/>
</dbReference>
<comment type="subcellular location">
    <subcellularLocation>
        <location evidence="1">Membrane</location>
        <topology evidence="1">Multi-pass membrane protein</topology>
    </subcellularLocation>
</comment>
<keyword evidence="3 5" id="KW-1133">Transmembrane helix</keyword>
<feature type="transmembrane region" description="Helical" evidence="5">
    <location>
        <begin position="75"/>
        <end position="106"/>
    </location>
</feature>
<dbReference type="AlphaFoldDB" id="A0A9D2NYH6"/>
<protein>
    <submittedName>
        <fullName evidence="7">FUSC family protein</fullName>
    </submittedName>
</protein>
<sequence>MACGKKGNSGGAAACAGYGRELWGRVRDAGPIILFNLVLSLLVMELFGTEYLMTTAGITAIFQSRRDRENRLPDFAGMFCLSLLLCALALAATLHVGLCILLNLAVPFALVLLQSNQFAPKGYFPYAMCFVFQELRPPQPLAFGIQLLVTAFCTLALILALLLHARWVRRPASGEEAARQSLLTLAGLLDRMADGEVGEPMERALSDLEKSLHTQAAAHRTDWDGGRWEKVFDLLGTLVQRAAYLASDAARQEGVLPPEHQEVLRQLSGLLREAEASGGGGRAALLARAQALLADTELPDGRLRIFYRGFLRTLILLLQRAEPAAGREALRPAFWALLGSRLRDRIRLDSFQGRFALRLAVVMTVSCTVSMLWDVERSYWFPLHAFLLLQPSYEDSARRMRTRPIGTALGCLLVSLVYPHLPGTYGAFAFAFFMSACMYCATPGTWNQPIFATAFALTMASMTTDVPVVVYYRLFCLLLAIALVLLVNRFLLPTRRVDQLRRNLKTLLLLHRQYWDIIRVTLREPVDLAVTSEILTQFHLIYEESLDDLTQSGLPDQETCRALLLTLWRMFSELEQIEYGIQTGAVEPEEYLFLDALAEEVGERTYPPQPGILKLAPRVTFREETVNGIFRRYMENLLQMVRLYSSDACQALRMRHGPVEEILSSKGTAPH</sequence>
<evidence type="ECO:0000256" key="4">
    <source>
        <dbReference type="ARBA" id="ARBA00023136"/>
    </source>
</evidence>
<feature type="transmembrane region" description="Helical" evidence="5">
    <location>
        <begin position="32"/>
        <end position="54"/>
    </location>
</feature>
<evidence type="ECO:0000313" key="7">
    <source>
        <dbReference type="EMBL" id="HJC40144.1"/>
    </source>
</evidence>
<feature type="domain" description="Integral membrane bound transporter" evidence="6">
    <location>
        <begin position="367"/>
        <end position="487"/>
    </location>
</feature>
<evidence type="ECO:0000256" key="2">
    <source>
        <dbReference type="ARBA" id="ARBA00022692"/>
    </source>
</evidence>
<dbReference type="InterPro" id="IPR049453">
    <property type="entry name" value="Memb_transporter_dom"/>
</dbReference>
<evidence type="ECO:0000313" key="8">
    <source>
        <dbReference type="Proteomes" id="UP000823882"/>
    </source>
</evidence>
<evidence type="ECO:0000256" key="3">
    <source>
        <dbReference type="ARBA" id="ARBA00022989"/>
    </source>
</evidence>
<dbReference type="Pfam" id="PF13515">
    <property type="entry name" value="FUSC_2"/>
    <property type="match status" value="1"/>
</dbReference>
<reference evidence="7" key="2">
    <citation type="submission" date="2021-04" db="EMBL/GenBank/DDBJ databases">
        <authorList>
            <person name="Gilroy R."/>
        </authorList>
    </citation>
    <scope>NUCLEOTIDE SEQUENCE</scope>
    <source>
        <strain evidence="7">CHK186-1790</strain>
    </source>
</reference>
<keyword evidence="2 5" id="KW-0812">Transmembrane</keyword>
<accession>A0A9D2NYH6</accession>
<feature type="transmembrane region" description="Helical" evidence="5">
    <location>
        <begin position="141"/>
        <end position="163"/>
    </location>
</feature>
<organism evidence="7 8">
    <name type="scientific">Candidatus Intestinimonas pullistercoris</name>
    <dbReference type="NCBI Taxonomy" id="2838623"/>
    <lineage>
        <taxon>Bacteria</taxon>
        <taxon>Bacillati</taxon>
        <taxon>Bacillota</taxon>
        <taxon>Clostridia</taxon>
        <taxon>Eubacteriales</taxon>
        <taxon>Intestinimonas</taxon>
    </lineage>
</organism>
<dbReference type="GO" id="GO:0016020">
    <property type="term" value="C:membrane"/>
    <property type="evidence" value="ECO:0007669"/>
    <property type="project" value="UniProtKB-SubCell"/>
</dbReference>